<evidence type="ECO:0000256" key="7">
    <source>
        <dbReference type="ARBA" id="ARBA00023242"/>
    </source>
</evidence>
<feature type="compositionally biased region" description="Polar residues" evidence="11">
    <location>
        <begin position="56"/>
        <end position="77"/>
    </location>
</feature>
<dbReference type="Gene3D" id="4.10.240.10">
    <property type="entry name" value="Zn(2)-C6 fungal-type DNA-binding domain"/>
    <property type="match status" value="1"/>
</dbReference>
<sequence>MPPLRLGRASKACDPCRKNKTRCYAKAGVGNTCLRCHTLSLSCSLELEACADHLSRPTSRQPNCGNTPKYPNSGQRSSTDERYAFNPNSGELASVDSDTRLEKLEKTVSALVDRLDSQSKHHGNPIPPHAASKTSETRLLADPAPAPVILIREVATDAGVSSPSQLELHPNMPGDVISNGLVTLPTAYSLLKLFRFHYGRWVKFSEDITTEVLLLRVRKSPLLLCSVFLIAVRHTTQDLADELAPALFREANNLISKALLVVPQPIEYFQATLILSLWSTTIGQQPLSIDSWLLTGYAIQQGFASSCFPDLSRIDEGTEVERTQADAWCLWNHLCVAHLQYCVGTRRQTMLTQEHVDKCQIPLENGNFKNYEARMVAEVKLYWVIYTKCCPQDHHVDLSNAKLSLHQWKEDWTSLFDEPRSQFLQMGFHFAHLLAYYQSARSPQALLDGSIILEMIDVSSNIINLAIDTTDDRTRHLTDHIYHVVTFSALTLCRLAHTYDAQLRVADVDVNELDDLIMKLITWLRSIGLPCHAAHLLSDVVSSQFQKLRLKGQSIPANLEYNSVLDRQDYTGLPNLGNSPLSSNVTFLYPDLICSELFDLDDGGPTWPQWS</sequence>
<evidence type="ECO:0000256" key="10">
    <source>
        <dbReference type="ARBA" id="ARBA00042461"/>
    </source>
</evidence>
<comment type="caution">
    <text evidence="13">The sequence shown here is derived from an EMBL/GenBank/DDBJ whole genome shotgun (WGS) entry which is preliminary data.</text>
</comment>
<dbReference type="InterPro" id="IPR001138">
    <property type="entry name" value="Zn2Cys6_DnaBD"/>
</dbReference>
<dbReference type="Proteomes" id="UP000191285">
    <property type="component" value="Unassembled WGS sequence"/>
</dbReference>
<keyword evidence="6" id="KW-0804">Transcription</keyword>
<gene>
    <name evidence="13" type="ORF">PENSTE_c019G06546</name>
</gene>
<dbReference type="GO" id="GO:0000976">
    <property type="term" value="F:transcription cis-regulatory region binding"/>
    <property type="evidence" value="ECO:0007669"/>
    <property type="project" value="TreeGrafter"/>
</dbReference>
<evidence type="ECO:0000313" key="13">
    <source>
        <dbReference type="EMBL" id="OQE17988.1"/>
    </source>
</evidence>
<evidence type="ECO:0000256" key="3">
    <source>
        <dbReference type="ARBA" id="ARBA00022833"/>
    </source>
</evidence>
<dbReference type="InterPro" id="IPR051089">
    <property type="entry name" value="prtT"/>
</dbReference>
<dbReference type="AlphaFoldDB" id="A0A1V6SVL1"/>
<dbReference type="Pfam" id="PF00172">
    <property type="entry name" value="Zn_clus"/>
    <property type="match status" value="1"/>
</dbReference>
<dbReference type="CDD" id="cd00067">
    <property type="entry name" value="GAL4"/>
    <property type="match status" value="1"/>
</dbReference>
<proteinExistence type="inferred from homology"/>
<evidence type="ECO:0000256" key="1">
    <source>
        <dbReference type="ARBA" id="ARBA00004123"/>
    </source>
</evidence>
<comment type="similarity">
    <text evidence="8">Belongs to the prtT family.</text>
</comment>
<evidence type="ECO:0000256" key="9">
    <source>
        <dbReference type="ARBA" id="ARBA00041135"/>
    </source>
</evidence>
<evidence type="ECO:0000256" key="11">
    <source>
        <dbReference type="SAM" id="MobiDB-lite"/>
    </source>
</evidence>
<dbReference type="STRING" id="303698.A0A1V6SVL1"/>
<keyword evidence="14" id="KW-1185">Reference proteome</keyword>
<dbReference type="GO" id="GO:0008270">
    <property type="term" value="F:zinc ion binding"/>
    <property type="evidence" value="ECO:0007669"/>
    <property type="project" value="InterPro"/>
</dbReference>
<evidence type="ECO:0000256" key="8">
    <source>
        <dbReference type="ARBA" id="ARBA00038134"/>
    </source>
</evidence>
<dbReference type="SUPFAM" id="SSF57701">
    <property type="entry name" value="Zn2/Cys6 DNA-binding domain"/>
    <property type="match status" value="1"/>
</dbReference>
<dbReference type="GO" id="GO:0000981">
    <property type="term" value="F:DNA-binding transcription factor activity, RNA polymerase II-specific"/>
    <property type="evidence" value="ECO:0007669"/>
    <property type="project" value="InterPro"/>
</dbReference>
<evidence type="ECO:0000313" key="14">
    <source>
        <dbReference type="Proteomes" id="UP000191285"/>
    </source>
</evidence>
<accession>A0A1V6SVL1</accession>
<dbReference type="PANTHER" id="PTHR31845:SF34">
    <property type="entry name" value="TRANSCRIPTIONAL ACTIVATOR OF PROTEASES PRTT"/>
    <property type="match status" value="1"/>
</dbReference>
<reference evidence="14" key="1">
    <citation type="journal article" date="2017" name="Nat. Microbiol.">
        <title>Global analysis of biosynthetic gene clusters reveals vast potential of secondary metabolite production in Penicillium species.</title>
        <authorList>
            <person name="Nielsen J.C."/>
            <person name="Grijseels S."/>
            <person name="Prigent S."/>
            <person name="Ji B."/>
            <person name="Dainat J."/>
            <person name="Nielsen K.F."/>
            <person name="Frisvad J.C."/>
            <person name="Workman M."/>
            <person name="Nielsen J."/>
        </authorList>
    </citation>
    <scope>NUCLEOTIDE SEQUENCE [LARGE SCALE GENOMIC DNA]</scope>
    <source>
        <strain evidence="14">IBT 24891</strain>
    </source>
</reference>
<keyword evidence="7" id="KW-0539">Nucleus</keyword>
<feature type="region of interest" description="Disordered" evidence="11">
    <location>
        <begin position="55"/>
        <end position="98"/>
    </location>
</feature>
<evidence type="ECO:0000256" key="5">
    <source>
        <dbReference type="ARBA" id="ARBA00023125"/>
    </source>
</evidence>
<dbReference type="GO" id="GO:0005634">
    <property type="term" value="C:nucleus"/>
    <property type="evidence" value="ECO:0007669"/>
    <property type="project" value="UniProtKB-SubCell"/>
</dbReference>
<evidence type="ECO:0000256" key="4">
    <source>
        <dbReference type="ARBA" id="ARBA00023015"/>
    </source>
</evidence>
<feature type="domain" description="Zn(2)-C6 fungal-type" evidence="12">
    <location>
        <begin position="12"/>
        <end position="45"/>
    </location>
</feature>
<evidence type="ECO:0000259" key="12">
    <source>
        <dbReference type="PROSITE" id="PS50048"/>
    </source>
</evidence>
<keyword evidence="5" id="KW-0238">DNA-binding</keyword>
<protein>
    <recommendedName>
        <fullName evidence="9">Transcriptional activator of proteases prtT</fullName>
    </recommendedName>
    <alternativeName>
        <fullName evidence="10">Zn(2)-C6 zinc finger-containing protein prtT</fullName>
    </alternativeName>
</protein>
<dbReference type="OrthoDB" id="2595934at2759"/>
<dbReference type="PROSITE" id="PS50048">
    <property type="entry name" value="ZN2_CY6_FUNGAL_2"/>
    <property type="match status" value="1"/>
</dbReference>
<feature type="region of interest" description="Disordered" evidence="11">
    <location>
        <begin position="116"/>
        <end position="138"/>
    </location>
</feature>
<dbReference type="PROSITE" id="PS00463">
    <property type="entry name" value="ZN2_CY6_FUNGAL_1"/>
    <property type="match status" value="1"/>
</dbReference>
<organism evidence="13 14">
    <name type="scientific">Penicillium steckii</name>
    <dbReference type="NCBI Taxonomy" id="303698"/>
    <lineage>
        <taxon>Eukaryota</taxon>
        <taxon>Fungi</taxon>
        <taxon>Dikarya</taxon>
        <taxon>Ascomycota</taxon>
        <taxon>Pezizomycotina</taxon>
        <taxon>Eurotiomycetes</taxon>
        <taxon>Eurotiomycetidae</taxon>
        <taxon>Eurotiales</taxon>
        <taxon>Aspergillaceae</taxon>
        <taxon>Penicillium</taxon>
    </lineage>
</organism>
<evidence type="ECO:0000256" key="6">
    <source>
        <dbReference type="ARBA" id="ARBA00023163"/>
    </source>
</evidence>
<keyword evidence="3" id="KW-0862">Zinc</keyword>
<dbReference type="InterPro" id="IPR036864">
    <property type="entry name" value="Zn2-C6_fun-type_DNA-bd_sf"/>
</dbReference>
<keyword evidence="4" id="KW-0805">Transcription regulation</keyword>
<dbReference type="CDD" id="cd12148">
    <property type="entry name" value="fungal_TF_MHR"/>
    <property type="match status" value="1"/>
</dbReference>
<evidence type="ECO:0000256" key="2">
    <source>
        <dbReference type="ARBA" id="ARBA00022723"/>
    </source>
</evidence>
<dbReference type="EMBL" id="MLKD01000019">
    <property type="protein sequence ID" value="OQE17988.1"/>
    <property type="molecule type" value="Genomic_DNA"/>
</dbReference>
<name>A0A1V6SVL1_9EURO</name>
<dbReference type="PANTHER" id="PTHR31845">
    <property type="entry name" value="FINGER DOMAIN PROTEIN, PUTATIVE-RELATED"/>
    <property type="match status" value="1"/>
</dbReference>
<comment type="subcellular location">
    <subcellularLocation>
        <location evidence="1">Nucleus</location>
    </subcellularLocation>
</comment>
<keyword evidence="2" id="KW-0479">Metal-binding</keyword>